<feature type="transmembrane region" description="Helical" evidence="1">
    <location>
        <begin position="20"/>
        <end position="39"/>
    </location>
</feature>
<proteinExistence type="predicted"/>
<evidence type="ECO:0000313" key="3">
    <source>
        <dbReference type="Proteomes" id="UP000503540"/>
    </source>
</evidence>
<dbReference type="KEGG" id="nah:F5544_13530"/>
<sequence length="116" mass="12541">MNEAVSQEHSLVRPSRRFNWVAHLALAVACLAMVCAWVPSPFENPNLFEVLGYAVSRIVVSCTAFALAKRGTIHALDTGDGLRAARAARLIAIISFAINVVFLAALLFFLMLVAGK</sequence>
<keyword evidence="1" id="KW-1133">Transmembrane helix</keyword>
<organism evidence="2 3">
    <name type="scientific">Nocardia arthritidis</name>
    <dbReference type="NCBI Taxonomy" id="228602"/>
    <lineage>
        <taxon>Bacteria</taxon>
        <taxon>Bacillati</taxon>
        <taxon>Actinomycetota</taxon>
        <taxon>Actinomycetes</taxon>
        <taxon>Mycobacteriales</taxon>
        <taxon>Nocardiaceae</taxon>
        <taxon>Nocardia</taxon>
    </lineage>
</organism>
<name>A0A6G9YBF1_9NOCA</name>
<dbReference type="AlphaFoldDB" id="A0A6G9YBF1"/>
<keyword evidence="3" id="KW-1185">Reference proteome</keyword>
<feature type="transmembrane region" description="Helical" evidence="1">
    <location>
        <begin position="51"/>
        <end position="69"/>
    </location>
</feature>
<dbReference type="Proteomes" id="UP000503540">
    <property type="component" value="Chromosome"/>
</dbReference>
<keyword evidence="1" id="KW-0472">Membrane</keyword>
<reference evidence="2 3" key="1">
    <citation type="journal article" date="2019" name="ACS Chem. Biol.">
        <title>Identification and Mobilization of a Cryptic Antibiotic Biosynthesis Gene Locus from a Human-Pathogenic Nocardia Isolate.</title>
        <authorList>
            <person name="Herisse M."/>
            <person name="Ishida K."/>
            <person name="Porter J.L."/>
            <person name="Howden B."/>
            <person name="Hertweck C."/>
            <person name="Stinear T.P."/>
            <person name="Pidot S.J."/>
        </authorList>
    </citation>
    <scope>NUCLEOTIDE SEQUENCE [LARGE SCALE GENOMIC DNA]</scope>
    <source>
        <strain evidence="2 3">AUSMDU00012717</strain>
    </source>
</reference>
<evidence type="ECO:0000256" key="1">
    <source>
        <dbReference type="SAM" id="Phobius"/>
    </source>
</evidence>
<dbReference type="RefSeq" id="WP_167473545.1">
    <property type="nucleotide sequence ID" value="NZ_CP046172.1"/>
</dbReference>
<evidence type="ECO:0000313" key="2">
    <source>
        <dbReference type="EMBL" id="QIS10595.1"/>
    </source>
</evidence>
<keyword evidence="1" id="KW-0812">Transmembrane</keyword>
<feature type="transmembrane region" description="Helical" evidence="1">
    <location>
        <begin position="90"/>
        <end position="114"/>
    </location>
</feature>
<dbReference type="EMBL" id="CP046172">
    <property type="protein sequence ID" value="QIS10595.1"/>
    <property type="molecule type" value="Genomic_DNA"/>
</dbReference>
<protein>
    <submittedName>
        <fullName evidence="2">Uncharacterized protein</fullName>
    </submittedName>
</protein>
<accession>A0A6G9YBF1</accession>
<gene>
    <name evidence="2" type="ORF">F5544_13530</name>
</gene>